<evidence type="ECO:0000313" key="2">
    <source>
        <dbReference type="Proteomes" id="UP001281003"/>
    </source>
</evidence>
<dbReference type="EMBL" id="JAUTDP010000005">
    <property type="protein sequence ID" value="KAK3399112.1"/>
    <property type="molecule type" value="Genomic_DNA"/>
</dbReference>
<sequence length="168" mass="18859">MGSNRSSDRCGGCRPSPWEAGAAPLAFRQPHLPLAHLPRISQVRDEVGRMLWVIQDHRTLSLFVTLLFAGRFRNSLQTHQIWPAHGRYVIWVLVVGNKSRSANRFEARVIVVPLVLAMKMEARLSHQRVPARSRFNAVSRSGKSGALAHSLHSLPAYSLQTLHSRLDT</sequence>
<proteinExistence type="predicted"/>
<evidence type="ECO:0000313" key="1">
    <source>
        <dbReference type="EMBL" id="KAK3399112.1"/>
    </source>
</evidence>
<gene>
    <name evidence="1" type="ORF">B0T20DRAFT_191434</name>
</gene>
<organism evidence="1 2">
    <name type="scientific">Sordaria brevicollis</name>
    <dbReference type="NCBI Taxonomy" id="83679"/>
    <lineage>
        <taxon>Eukaryota</taxon>
        <taxon>Fungi</taxon>
        <taxon>Dikarya</taxon>
        <taxon>Ascomycota</taxon>
        <taxon>Pezizomycotina</taxon>
        <taxon>Sordariomycetes</taxon>
        <taxon>Sordariomycetidae</taxon>
        <taxon>Sordariales</taxon>
        <taxon>Sordariaceae</taxon>
        <taxon>Sordaria</taxon>
    </lineage>
</organism>
<reference evidence="1" key="1">
    <citation type="journal article" date="2023" name="Mol. Phylogenet. Evol.">
        <title>Genome-scale phylogeny and comparative genomics of the fungal order Sordariales.</title>
        <authorList>
            <person name="Hensen N."/>
            <person name="Bonometti L."/>
            <person name="Westerberg I."/>
            <person name="Brannstrom I.O."/>
            <person name="Guillou S."/>
            <person name="Cros-Aarteil S."/>
            <person name="Calhoun S."/>
            <person name="Haridas S."/>
            <person name="Kuo A."/>
            <person name="Mondo S."/>
            <person name="Pangilinan J."/>
            <person name="Riley R."/>
            <person name="LaButti K."/>
            <person name="Andreopoulos B."/>
            <person name="Lipzen A."/>
            <person name="Chen C."/>
            <person name="Yan M."/>
            <person name="Daum C."/>
            <person name="Ng V."/>
            <person name="Clum A."/>
            <person name="Steindorff A."/>
            <person name="Ohm R.A."/>
            <person name="Martin F."/>
            <person name="Silar P."/>
            <person name="Natvig D.O."/>
            <person name="Lalanne C."/>
            <person name="Gautier V."/>
            <person name="Ament-Velasquez S.L."/>
            <person name="Kruys A."/>
            <person name="Hutchinson M.I."/>
            <person name="Powell A.J."/>
            <person name="Barry K."/>
            <person name="Miller A.N."/>
            <person name="Grigoriev I.V."/>
            <person name="Debuchy R."/>
            <person name="Gladieux P."/>
            <person name="Hiltunen Thoren M."/>
            <person name="Johannesson H."/>
        </authorList>
    </citation>
    <scope>NUCLEOTIDE SEQUENCE</scope>
    <source>
        <strain evidence="1">FGSC 1904</strain>
    </source>
</reference>
<keyword evidence="2" id="KW-1185">Reference proteome</keyword>
<accession>A0AAE0UCJ3</accession>
<dbReference type="AlphaFoldDB" id="A0AAE0UCJ3"/>
<name>A0AAE0UCJ3_SORBR</name>
<reference evidence="1" key="2">
    <citation type="submission" date="2023-07" db="EMBL/GenBank/DDBJ databases">
        <authorList>
            <consortium name="Lawrence Berkeley National Laboratory"/>
            <person name="Haridas S."/>
            <person name="Hensen N."/>
            <person name="Bonometti L."/>
            <person name="Westerberg I."/>
            <person name="Brannstrom I.O."/>
            <person name="Guillou S."/>
            <person name="Cros-Aarteil S."/>
            <person name="Calhoun S."/>
            <person name="Kuo A."/>
            <person name="Mondo S."/>
            <person name="Pangilinan J."/>
            <person name="Riley R."/>
            <person name="LaButti K."/>
            <person name="Andreopoulos B."/>
            <person name="Lipzen A."/>
            <person name="Chen C."/>
            <person name="Yanf M."/>
            <person name="Daum C."/>
            <person name="Ng V."/>
            <person name="Clum A."/>
            <person name="Steindorff A."/>
            <person name="Ohm R."/>
            <person name="Martin F."/>
            <person name="Silar P."/>
            <person name="Natvig D."/>
            <person name="Lalanne C."/>
            <person name="Gautier V."/>
            <person name="Ament-velasquez S.L."/>
            <person name="Kruys A."/>
            <person name="Hutchinson M.I."/>
            <person name="Powell A.J."/>
            <person name="Barry K."/>
            <person name="Miller A.N."/>
            <person name="Grigoriev I.V."/>
            <person name="Debuchy R."/>
            <person name="Gladieux P."/>
            <person name="Thoren M.H."/>
            <person name="Johannesson H."/>
        </authorList>
    </citation>
    <scope>NUCLEOTIDE SEQUENCE</scope>
    <source>
        <strain evidence="1">FGSC 1904</strain>
    </source>
</reference>
<protein>
    <submittedName>
        <fullName evidence="1">Uncharacterized protein</fullName>
    </submittedName>
</protein>
<dbReference type="Proteomes" id="UP001281003">
    <property type="component" value="Unassembled WGS sequence"/>
</dbReference>
<comment type="caution">
    <text evidence="1">The sequence shown here is derived from an EMBL/GenBank/DDBJ whole genome shotgun (WGS) entry which is preliminary data.</text>
</comment>